<evidence type="ECO:0000256" key="4">
    <source>
        <dbReference type="ARBA" id="ARBA00022692"/>
    </source>
</evidence>
<organism evidence="8">
    <name type="scientific">bioreactor metagenome</name>
    <dbReference type="NCBI Taxonomy" id="1076179"/>
    <lineage>
        <taxon>unclassified sequences</taxon>
        <taxon>metagenomes</taxon>
        <taxon>ecological metagenomes</taxon>
    </lineage>
</organism>
<comment type="subcellular location">
    <subcellularLocation>
        <location evidence="1">Cell membrane</location>
        <topology evidence="1">Multi-pass membrane protein</topology>
    </subcellularLocation>
</comment>
<keyword evidence="2" id="KW-0813">Transport</keyword>
<feature type="transmembrane region" description="Helical" evidence="7">
    <location>
        <begin position="26"/>
        <end position="47"/>
    </location>
</feature>
<evidence type="ECO:0000256" key="7">
    <source>
        <dbReference type="SAM" id="Phobius"/>
    </source>
</evidence>
<dbReference type="AlphaFoldDB" id="A0A645G7E1"/>
<dbReference type="GO" id="GO:0022857">
    <property type="term" value="F:transmembrane transporter activity"/>
    <property type="evidence" value="ECO:0007669"/>
    <property type="project" value="InterPro"/>
</dbReference>
<evidence type="ECO:0000256" key="2">
    <source>
        <dbReference type="ARBA" id="ARBA00022448"/>
    </source>
</evidence>
<comment type="caution">
    <text evidence="8">The sequence shown here is derived from an EMBL/GenBank/DDBJ whole genome shotgun (WGS) entry which is preliminary data.</text>
</comment>
<evidence type="ECO:0000313" key="8">
    <source>
        <dbReference type="EMBL" id="MPN22808.1"/>
    </source>
</evidence>
<keyword evidence="3" id="KW-1003">Cell membrane</keyword>
<keyword evidence="6 7" id="KW-0472">Membrane</keyword>
<dbReference type="SUPFAM" id="SSF103473">
    <property type="entry name" value="MFS general substrate transporter"/>
    <property type="match status" value="1"/>
</dbReference>
<evidence type="ECO:0000256" key="3">
    <source>
        <dbReference type="ARBA" id="ARBA00022475"/>
    </source>
</evidence>
<dbReference type="InterPro" id="IPR000109">
    <property type="entry name" value="POT_fam"/>
</dbReference>
<feature type="transmembrane region" description="Helical" evidence="7">
    <location>
        <begin position="68"/>
        <end position="86"/>
    </location>
</feature>
<sequence length="186" mass="20414">MYHWGPDFDYANKANWMIGNFTVPSAWFDSLNALCCIILGPVLAAIWTKRANSPKGDLSMFKKTALGMLLLGISFVVMAGAEVIRGENQANLMWIVAVGILMSLGEMVFSPLGNSFISKFSPARVLGLMMGVWPFAIFIAGKSYGYLYEFLGNYSFAPAYGLVGAIVLICGIILWTLDKKFNTLVE</sequence>
<name>A0A645G7E1_9ZZZZ</name>
<evidence type="ECO:0000256" key="5">
    <source>
        <dbReference type="ARBA" id="ARBA00022989"/>
    </source>
</evidence>
<dbReference type="PANTHER" id="PTHR23517:SF15">
    <property type="entry name" value="PROTON-DEPENDENT OLIGOPEPTIDE FAMILY TRANSPORT PROTEIN"/>
    <property type="match status" value="1"/>
</dbReference>
<dbReference type="PANTHER" id="PTHR23517">
    <property type="entry name" value="RESISTANCE PROTEIN MDTM, PUTATIVE-RELATED-RELATED"/>
    <property type="match status" value="1"/>
</dbReference>
<dbReference type="Pfam" id="PF00854">
    <property type="entry name" value="PTR2"/>
    <property type="match status" value="1"/>
</dbReference>
<feature type="transmembrane region" description="Helical" evidence="7">
    <location>
        <begin position="125"/>
        <end position="147"/>
    </location>
</feature>
<dbReference type="Gene3D" id="1.20.1250.20">
    <property type="entry name" value="MFS general substrate transporter like domains"/>
    <property type="match status" value="1"/>
</dbReference>
<dbReference type="EMBL" id="VSSQ01071136">
    <property type="protein sequence ID" value="MPN22808.1"/>
    <property type="molecule type" value="Genomic_DNA"/>
</dbReference>
<proteinExistence type="predicted"/>
<protein>
    <submittedName>
        <fullName evidence="8">Dipeptide and tripeptide permease B</fullName>
    </submittedName>
</protein>
<reference evidence="8" key="1">
    <citation type="submission" date="2019-08" db="EMBL/GenBank/DDBJ databases">
        <authorList>
            <person name="Kucharzyk K."/>
            <person name="Murdoch R.W."/>
            <person name="Higgins S."/>
            <person name="Loffler F."/>
        </authorList>
    </citation>
    <scope>NUCLEOTIDE SEQUENCE</scope>
</reference>
<gene>
    <name evidence="8" type="primary">dtpB_6</name>
    <name evidence="8" type="ORF">SDC9_170192</name>
</gene>
<dbReference type="InterPro" id="IPR036259">
    <property type="entry name" value="MFS_trans_sf"/>
</dbReference>
<evidence type="ECO:0000256" key="6">
    <source>
        <dbReference type="ARBA" id="ARBA00023136"/>
    </source>
</evidence>
<keyword evidence="4 7" id="KW-0812">Transmembrane</keyword>
<feature type="transmembrane region" description="Helical" evidence="7">
    <location>
        <begin position="92"/>
        <end position="113"/>
    </location>
</feature>
<accession>A0A645G7E1</accession>
<feature type="transmembrane region" description="Helical" evidence="7">
    <location>
        <begin position="159"/>
        <end position="177"/>
    </location>
</feature>
<dbReference type="GO" id="GO:0005886">
    <property type="term" value="C:plasma membrane"/>
    <property type="evidence" value="ECO:0007669"/>
    <property type="project" value="UniProtKB-SubCell"/>
</dbReference>
<dbReference type="InterPro" id="IPR050171">
    <property type="entry name" value="MFS_Transporters"/>
</dbReference>
<evidence type="ECO:0000256" key="1">
    <source>
        <dbReference type="ARBA" id="ARBA00004651"/>
    </source>
</evidence>
<keyword evidence="5 7" id="KW-1133">Transmembrane helix</keyword>